<accession>A0ABV1G0S9</accession>
<evidence type="ECO:0000256" key="3">
    <source>
        <dbReference type="ARBA" id="ARBA00023163"/>
    </source>
</evidence>
<evidence type="ECO:0000256" key="1">
    <source>
        <dbReference type="ARBA" id="ARBA00023015"/>
    </source>
</evidence>
<evidence type="ECO:0000313" key="5">
    <source>
        <dbReference type="EMBL" id="MEQ2508844.1"/>
    </source>
</evidence>
<keyword evidence="2" id="KW-0238">DNA-binding</keyword>
<keyword evidence="6" id="KW-1185">Reference proteome</keyword>
<proteinExistence type="predicted"/>
<dbReference type="InterPro" id="IPR036388">
    <property type="entry name" value="WH-like_DNA-bd_sf"/>
</dbReference>
<dbReference type="Gene3D" id="1.10.10.10">
    <property type="entry name" value="Winged helix-like DNA-binding domain superfamily/Winged helix DNA-binding domain"/>
    <property type="match status" value="1"/>
</dbReference>
<evidence type="ECO:0000313" key="6">
    <source>
        <dbReference type="Proteomes" id="UP001465717"/>
    </source>
</evidence>
<evidence type="ECO:0000256" key="2">
    <source>
        <dbReference type="ARBA" id="ARBA00023125"/>
    </source>
</evidence>
<dbReference type="RefSeq" id="WP_298532766.1">
    <property type="nucleotide sequence ID" value="NZ_JBBNFG020000039.1"/>
</dbReference>
<dbReference type="InterPro" id="IPR036390">
    <property type="entry name" value="WH_DNA-bd_sf"/>
</dbReference>
<sequence>MKKKLNYDYCQAAPVLEWMSQKWVLVVMLRIEEYEKESIRFSELFRTIPQVSEKVLASTLDYLLQEGLVTRERFEEVPPRVEYSLTPIAKDFLREISYVIEWGQLHFEQIVKGRK</sequence>
<reference evidence="5 6" key="1">
    <citation type="submission" date="2024-04" db="EMBL/GenBank/DDBJ databases">
        <title>Human intestinal bacterial collection.</title>
        <authorList>
            <person name="Pauvert C."/>
            <person name="Hitch T.C.A."/>
            <person name="Clavel T."/>
        </authorList>
    </citation>
    <scope>NUCLEOTIDE SEQUENCE [LARGE SCALE GENOMIC DNA]</scope>
    <source>
        <strain evidence="5 6">CLA-AA-H174</strain>
    </source>
</reference>
<dbReference type="Pfam" id="PF01638">
    <property type="entry name" value="HxlR"/>
    <property type="match status" value="1"/>
</dbReference>
<dbReference type="Proteomes" id="UP001465717">
    <property type="component" value="Unassembled WGS sequence"/>
</dbReference>
<feature type="domain" description="HTH hxlR-type" evidence="4">
    <location>
        <begin position="10"/>
        <end position="111"/>
    </location>
</feature>
<evidence type="ECO:0000259" key="4">
    <source>
        <dbReference type="PROSITE" id="PS51118"/>
    </source>
</evidence>
<protein>
    <submittedName>
        <fullName evidence="5">Helix-turn-helix domain-containing protein</fullName>
    </submittedName>
</protein>
<name>A0ABV1G0S9_9BACT</name>
<dbReference type="PROSITE" id="PS51118">
    <property type="entry name" value="HTH_HXLR"/>
    <property type="match status" value="1"/>
</dbReference>
<keyword evidence="1" id="KW-0805">Transcription regulation</keyword>
<keyword evidence="3" id="KW-0804">Transcription</keyword>
<comment type="caution">
    <text evidence="5">The sequence shown here is derived from an EMBL/GenBank/DDBJ whole genome shotgun (WGS) entry which is preliminary data.</text>
</comment>
<dbReference type="PANTHER" id="PTHR33204">
    <property type="entry name" value="TRANSCRIPTIONAL REGULATOR, MARR FAMILY"/>
    <property type="match status" value="1"/>
</dbReference>
<dbReference type="InterPro" id="IPR002577">
    <property type="entry name" value="HTH_HxlR"/>
</dbReference>
<dbReference type="EMBL" id="JBBNGE010000042">
    <property type="protein sequence ID" value="MEQ2508844.1"/>
    <property type="molecule type" value="Genomic_DNA"/>
</dbReference>
<dbReference type="SUPFAM" id="SSF46785">
    <property type="entry name" value="Winged helix' DNA-binding domain"/>
    <property type="match status" value="1"/>
</dbReference>
<gene>
    <name evidence="5" type="ORF">AAAT87_11230</name>
</gene>
<organism evidence="5 6">
    <name type="scientific">Segatella sinensis</name>
    <dbReference type="NCBI Taxonomy" id="3085167"/>
    <lineage>
        <taxon>Bacteria</taxon>
        <taxon>Pseudomonadati</taxon>
        <taxon>Bacteroidota</taxon>
        <taxon>Bacteroidia</taxon>
        <taxon>Bacteroidales</taxon>
        <taxon>Prevotellaceae</taxon>
        <taxon>Segatella</taxon>
    </lineage>
</organism>